<sequence length="337" mass="38714">MKKIILCLACLLFFPWHIQAENIVDINHIYTYEKMEADLNTLQKKYKKMDIKKIGESHHGREIWAAKLGNGEQDILLVGAHHGREWLTASLLMKMLETYNAAYAKNQSIDGFSTGILNEVSIWFVPMLNPDGVTIQQGDMTGLSWPEKAALWRMNNLRFDYRRWKANGIGIDLNRQYPAGWKNSKAKAKRAHYQFYKGRHPLQAKEALALAKFTREIKPEIAAAYHTSGREIFWYYHNKPENVTRDYLIAKKMASLTGYELSLPEKHAVGSGFTDWFITEFNRPALTIELSYLVGETSPPLSVFAEEWERNKAAGLMLANEAKSTGKKNKNDDLFTY</sequence>
<evidence type="ECO:0000256" key="3">
    <source>
        <dbReference type="ARBA" id="ARBA00022670"/>
    </source>
</evidence>
<dbReference type="PROSITE" id="PS52035">
    <property type="entry name" value="PEPTIDASE_M14"/>
    <property type="match status" value="1"/>
</dbReference>
<name>A0A433HE76_9BACI</name>
<dbReference type="PANTHER" id="PTHR11705:SF143">
    <property type="entry name" value="SLL0236 PROTEIN"/>
    <property type="match status" value="1"/>
</dbReference>
<gene>
    <name evidence="10" type="ORF">ELQ35_18075</name>
</gene>
<dbReference type="GO" id="GO:0004181">
    <property type="term" value="F:metallocarboxypeptidase activity"/>
    <property type="evidence" value="ECO:0007669"/>
    <property type="project" value="InterPro"/>
</dbReference>
<dbReference type="SMART" id="SM00631">
    <property type="entry name" value="Zn_pept"/>
    <property type="match status" value="1"/>
</dbReference>
<accession>A0A433HE76</accession>
<keyword evidence="10" id="KW-0121">Carboxypeptidase</keyword>
<evidence type="ECO:0000256" key="5">
    <source>
        <dbReference type="ARBA" id="ARBA00022833"/>
    </source>
</evidence>
<evidence type="ECO:0000313" key="10">
    <source>
        <dbReference type="EMBL" id="RUQ26610.1"/>
    </source>
</evidence>
<proteinExistence type="inferred from homology"/>
<comment type="similarity">
    <text evidence="2 7">Belongs to the peptidase M14 family.</text>
</comment>
<dbReference type="PANTHER" id="PTHR11705">
    <property type="entry name" value="PROTEASE FAMILY M14 CARBOXYPEPTIDASE A,B"/>
    <property type="match status" value="1"/>
</dbReference>
<dbReference type="PRINTS" id="PR00765">
    <property type="entry name" value="CRBOXYPTASEA"/>
</dbReference>
<dbReference type="OrthoDB" id="9802862at2"/>
<evidence type="ECO:0000259" key="9">
    <source>
        <dbReference type="PROSITE" id="PS52035"/>
    </source>
</evidence>
<evidence type="ECO:0000256" key="6">
    <source>
        <dbReference type="ARBA" id="ARBA00023049"/>
    </source>
</evidence>
<evidence type="ECO:0000256" key="2">
    <source>
        <dbReference type="ARBA" id="ARBA00005988"/>
    </source>
</evidence>
<dbReference type="AlphaFoldDB" id="A0A433HE76"/>
<comment type="caution">
    <text evidence="10">The sequence shown here is derived from an EMBL/GenBank/DDBJ whole genome shotgun (WGS) entry which is preliminary data.</text>
</comment>
<evidence type="ECO:0000256" key="1">
    <source>
        <dbReference type="ARBA" id="ARBA00001947"/>
    </source>
</evidence>
<dbReference type="GO" id="GO:0008270">
    <property type="term" value="F:zinc ion binding"/>
    <property type="evidence" value="ECO:0007669"/>
    <property type="project" value="InterPro"/>
</dbReference>
<dbReference type="EMBL" id="RYZZ01000033">
    <property type="protein sequence ID" value="RUQ26610.1"/>
    <property type="molecule type" value="Genomic_DNA"/>
</dbReference>
<evidence type="ECO:0000256" key="4">
    <source>
        <dbReference type="ARBA" id="ARBA00022801"/>
    </source>
</evidence>
<dbReference type="Proteomes" id="UP000267430">
    <property type="component" value="Unassembled WGS sequence"/>
</dbReference>
<feature type="active site" description="Proton donor/acceptor" evidence="7">
    <location>
        <position position="289"/>
    </location>
</feature>
<dbReference type="RefSeq" id="WP_126866604.1">
    <property type="nucleotide sequence ID" value="NZ_JAUSTX010000012.1"/>
</dbReference>
<keyword evidence="5" id="KW-0862">Zinc</keyword>
<keyword evidence="6" id="KW-0482">Metalloprotease</keyword>
<dbReference type="GO" id="GO:0006508">
    <property type="term" value="P:proteolysis"/>
    <property type="evidence" value="ECO:0007669"/>
    <property type="project" value="UniProtKB-KW"/>
</dbReference>
<dbReference type="InterPro" id="IPR000834">
    <property type="entry name" value="Peptidase_M14"/>
</dbReference>
<feature type="chain" id="PRO_5019235790" evidence="8">
    <location>
        <begin position="21"/>
        <end position="337"/>
    </location>
</feature>
<dbReference type="Pfam" id="PF00246">
    <property type="entry name" value="Peptidase_M14"/>
    <property type="match status" value="1"/>
</dbReference>
<keyword evidence="8" id="KW-0732">Signal</keyword>
<protein>
    <submittedName>
        <fullName evidence="10">Carboxypeptidase</fullName>
    </submittedName>
</protein>
<keyword evidence="4" id="KW-0378">Hydrolase</keyword>
<organism evidence="10 11">
    <name type="scientific">Peribacillus cavernae</name>
    <dbReference type="NCBI Taxonomy" id="1674310"/>
    <lineage>
        <taxon>Bacteria</taxon>
        <taxon>Bacillati</taxon>
        <taxon>Bacillota</taxon>
        <taxon>Bacilli</taxon>
        <taxon>Bacillales</taxon>
        <taxon>Bacillaceae</taxon>
        <taxon>Peribacillus</taxon>
    </lineage>
</organism>
<dbReference type="Gene3D" id="3.40.630.10">
    <property type="entry name" value="Zn peptidases"/>
    <property type="match status" value="1"/>
</dbReference>
<keyword evidence="3" id="KW-0645">Protease</keyword>
<feature type="domain" description="Peptidase M14" evidence="9">
    <location>
        <begin position="28"/>
        <end position="322"/>
    </location>
</feature>
<keyword evidence="11" id="KW-1185">Reference proteome</keyword>
<feature type="signal peptide" evidence="8">
    <location>
        <begin position="1"/>
        <end position="20"/>
    </location>
</feature>
<evidence type="ECO:0000313" key="11">
    <source>
        <dbReference type="Proteomes" id="UP000267430"/>
    </source>
</evidence>
<evidence type="ECO:0000256" key="7">
    <source>
        <dbReference type="PROSITE-ProRule" id="PRU01379"/>
    </source>
</evidence>
<dbReference type="GO" id="GO:0005615">
    <property type="term" value="C:extracellular space"/>
    <property type="evidence" value="ECO:0007669"/>
    <property type="project" value="TreeGrafter"/>
</dbReference>
<comment type="cofactor">
    <cofactor evidence="1">
        <name>Zn(2+)</name>
        <dbReference type="ChEBI" id="CHEBI:29105"/>
    </cofactor>
</comment>
<dbReference type="SUPFAM" id="SSF53187">
    <property type="entry name" value="Zn-dependent exopeptidases"/>
    <property type="match status" value="1"/>
</dbReference>
<evidence type="ECO:0000256" key="8">
    <source>
        <dbReference type="SAM" id="SignalP"/>
    </source>
</evidence>
<reference evidence="10 11" key="1">
    <citation type="submission" date="2018-12" db="EMBL/GenBank/DDBJ databases">
        <title>Bacillus chawlae sp. nov., Bacillus glennii sp. nov., and Bacillus saganii sp. nov. Isolated from the Vehicle Assembly Building at Kennedy Space Center where the Viking Spacecraft were Assembled.</title>
        <authorList>
            <person name="Seuylemezian A."/>
            <person name="Vaishampayan P."/>
        </authorList>
    </citation>
    <scope>NUCLEOTIDE SEQUENCE [LARGE SCALE GENOMIC DNA]</scope>
    <source>
        <strain evidence="10 11">L5</strain>
    </source>
</reference>